<evidence type="ECO:0000313" key="4">
    <source>
        <dbReference type="Proteomes" id="UP000009342"/>
    </source>
</evidence>
<keyword evidence="4" id="KW-1185">Reference proteome</keyword>
<accession>A0ABP1WGA9</accession>
<evidence type="ECO:0000259" key="2">
    <source>
        <dbReference type="Pfam" id="PF14280"/>
    </source>
</evidence>
<comment type="caution">
    <text evidence="3">The sequence shown here is derived from an EMBL/GenBank/DDBJ whole genome shotgun (WGS) entry which is preliminary data.</text>
</comment>
<name>A0ABP1WGA9_9ENTR</name>
<sequence length="414" mass="47394">MKKSVKTPAKTNDDDGSQLPTVHENHITGESGALFVSQQINAMNYICRRMDNRDYGIDAEIEITLEKDDKKYATGKKIHAQIKCGPSFFDNPVNDSGWTNYFSSSTVNYWLNHTIPVIVIICDLQGNCYWQLVTSYNLERTEKNYKLFFPAANKLSAAKNDFDKIANSQYHAKETVITFLLDSDFNVQNDQQELEVLCGEAMLAIARKEPLHIDIAFADEFSAIETLSNLKNTENALTIKERRAILDAEKIIERYTVIRHFLSDAINLVFRTPFFQGIYNSFVTHGEIQVAQIIKGIFDLRARQLASPVVNADTTLEIWHTQHEDFSFRVYLTGDDHNKLVEKLERLDGLDALRIPGSYIVNNLDKDMVYSKVVPALVISLLNYLDRTNKEFKDLKFSVNSDDDYLFWWNVGLA</sequence>
<dbReference type="Proteomes" id="UP000009342">
    <property type="component" value="Unassembled WGS sequence"/>
</dbReference>
<proteinExistence type="predicted"/>
<dbReference type="EMBL" id="CAKZ01000168">
    <property type="protein sequence ID" value="CCJ82811.1"/>
    <property type="molecule type" value="Genomic_DNA"/>
</dbReference>
<feature type="domain" description="DUF4365" evidence="2">
    <location>
        <begin position="32"/>
        <end position="159"/>
    </location>
</feature>
<dbReference type="InterPro" id="IPR025375">
    <property type="entry name" value="DUF4365"/>
</dbReference>
<evidence type="ECO:0000313" key="3">
    <source>
        <dbReference type="EMBL" id="CCJ82811.1"/>
    </source>
</evidence>
<protein>
    <recommendedName>
        <fullName evidence="2">DUF4365 domain-containing protein</fullName>
    </recommendedName>
</protein>
<gene>
    <name evidence="3" type="ORF">BN134_3579</name>
</gene>
<feature type="region of interest" description="Disordered" evidence="1">
    <location>
        <begin position="1"/>
        <end position="23"/>
    </location>
</feature>
<organism evidence="3 4">
    <name type="scientific">Cronobacter dublinensis 1210</name>
    <dbReference type="NCBI Taxonomy" id="1208656"/>
    <lineage>
        <taxon>Bacteria</taxon>
        <taxon>Pseudomonadati</taxon>
        <taxon>Pseudomonadota</taxon>
        <taxon>Gammaproteobacteria</taxon>
        <taxon>Enterobacterales</taxon>
        <taxon>Enterobacteriaceae</taxon>
        <taxon>Cronobacter</taxon>
    </lineage>
</organism>
<reference evidence="4" key="1">
    <citation type="journal article" date="2012" name="PLoS ONE">
        <title>Comparative analysis of genome sequences covering the seven cronobacter species.</title>
        <authorList>
            <person name="Joseph S."/>
            <person name="Desai P."/>
            <person name="Ji Y."/>
            <person name="Cummings C.A."/>
            <person name="Shih R."/>
            <person name="Degoricija L."/>
            <person name="Rico A."/>
            <person name="Brzoska P."/>
            <person name="Hamby S.E."/>
            <person name="Masood N."/>
            <person name="Hariri S."/>
            <person name="Sonbol H."/>
            <person name="Chuzhanova N."/>
            <person name="McClelland M."/>
            <person name="Furtado M.R."/>
            <person name="Forsythe S.J."/>
        </authorList>
    </citation>
    <scope>NUCLEOTIDE SEQUENCE [LARGE SCALE GENOMIC DNA]</scope>
    <source>
        <strain evidence="4">1210</strain>
    </source>
</reference>
<evidence type="ECO:0000256" key="1">
    <source>
        <dbReference type="SAM" id="MobiDB-lite"/>
    </source>
</evidence>
<dbReference type="Pfam" id="PF14280">
    <property type="entry name" value="DUF4365"/>
    <property type="match status" value="1"/>
</dbReference>